<dbReference type="EMBL" id="JEMB01003165">
    <property type="protein sequence ID" value="KYF75045.1"/>
    <property type="molecule type" value="Genomic_DNA"/>
</dbReference>
<dbReference type="Proteomes" id="UP000075635">
    <property type="component" value="Unassembled WGS sequence"/>
</dbReference>
<evidence type="ECO:0000313" key="2">
    <source>
        <dbReference type="EMBL" id="KYF75045.1"/>
    </source>
</evidence>
<organism evidence="2 3">
    <name type="scientific">Sorangium cellulosum</name>
    <name type="common">Polyangium cellulosum</name>
    <dbReference type="NCBI Taxonomy" id="56"/>
    <lineage>
        <taxon>Bacteria</taxon>
        <taxon>Pseudomonadati</taxon>
        <taxon>Myxococcota</taxon>
        <taxon>Polyangia</taxon>
        <taxon>Polyangiales</taxon>
        <taxon>Polyangiaceae</taxon>
        <taxon>Sorangium</taxon>
    </lineage>
</organism>
<evidence type="ECO:0000313" key="3">
    <source>
        <dbReference type="Proteomes" id="UP000075635"/>
    </source>
</evidence>
<evidence type="ECO:0000256" key="1">
    <source>
        <dbReference type="SAM" id="MobiDB-lite"/>
    </source>
</evidence>
<accession>A0A150R4B9</accession>
<proteinExistence type="predicted"/>
<name>A0A150R4B9_SORCE</name>
<gene>
    <name evidence="2" type="ORF">BE17_35640</name>
</gene>
<comment type="caution">
    <text evidence="2">The sequence shown here is derived from an EMBL/GenBank/DDBJ whole genome shotgun (WGS) entry which is preliminary data.</text>
</comment>
<sequence length="140" mass="14160">MAQRSRDDGRRIASAWALSVAAHAGLLGAGALIVAGSLSAREVALARTVGAPVATRAPIEIELPVVSDGTLDSAAAVAPERSARLARGGGEGAARPDTGASGRGGTDAAELPALNLADRDDAAFLSPEVRSRLDRSQIQR</sequence>
<feature type="region of interest" description="Disordered" evidence="1">
    <location>
        <begin position="81"/>
        <end position="112"/>
    </location>
</feature>
<feature type="non-terminal residue" evidence="2">
    <location>
        <position position="140"/>
    </location>
</feature>
<protein>
    <submittedName>
        <fullName evidence="2">Uncharacterized protein</fullName>
    </submittedName>
</protein>
<reference evidence="2 3" key="1">
    <citation type="submission" date="2014-02" db="EMBL/GenBank/DDBJ databases">
        <title>The small core and large imbalanced accessory genome model reveals a collaborative survival strategy of Sorangium cellulosum strains in nature.</title>
        <authorList>
            <person name="Han K."/>
            <person name="Peng R."/>
            <person name="Blom J."/>
            <person name="Li Y.-Z."/>
        </authorList>
    </citation>
    <scope>NUCLEOTIDE SEQUENCE [LARGE SCALE GENOMIC DNA]</scope>
    <source>
        <strain evidence="2 3">So0011-07</strain>
    </source>
</reference>
<dbReference type="AlphaFoldDB" id="A0A150R4B9"/>